<dbReference type="Gene3D" id="1.20.1070.10">
    <property type="entry name" value="Rhodopsin 7-helix transmembrane proteins"/>
    <property type="match status" value="1"/>
</dbReference>
<accession>A0AAD9QLL0</accession>
<reference evidence="11" key="1">
    <citation type="journal article" date="2023" name="G3 (Bethesda)">
        <title>Whole genome assembly and annotation of the endangered Caribbean coral Acropora cervicornis.</title>
        <authorList>
            <person name="Selwyn J.D."/>
            <person name="Vollmer S.V."/>
        </authorList>
    </citation>
    <scope>NUCLEOTIDE SEQUENCE</scope>
    <source>
        <strain evidence="11">K2</strain>
    </source>
</reference>
<comment type="subcellular location">
    <subcellularLocation>
        <location evidence="1">Membrane</location>
        <topology evidence="1">Multi-pass membrane protein</topology>
    </subcellularLocation>
</comment>
<dbReference type="InterPro" id="IPR017452">
    <property type="entry name" value="GPCR_Rhodpsn_7TM"/>
</dbReference>
<name>A0AAD9QLL0_ACRCE</name>
<evidence type="ECO:0000256" key="2">
    <source>
        <dbReference type="ARBA" id="ARBA00022692"/>
    </source>
</evidence>
<dbReference type="PANTHER" id="PTHR24243:SF208">
    <property type="entry name" value="PYROKININ-1 RECEPTOR"/>
    <property type="match status" value="1"/>
</dbReference>
<keyword evidence="2 8" id="KW-0812">Transmembrane</keyword>
<comment type="caution">
    <text evidence="11">The sequence shown here is derived from an EMBL/GenBank/DDBJ whole genome shotgun (WGS) entry which is preliminary data.</text>
</comment>
<feature type="transmembrane region" description="Helical" evidence="9">
    <location>
        <begin position="196"/>
        <end position="216"/>
    </location>
</feature>
<evidence type="ECO:0000256" key="1">
    <source>
        <dbReference type="ARBA" id="ARBA00004141"/>
    </source>
</evidence>
<dbReference type="GO" id="GO:0016020">
    <property type="term" value="C:membrane"/>
    <property type="evidence" value="ECO:0007669"/>
    <property type="project" value="UniProtKB-SubCell"/>
</dbReference>
<feature type="transmembrane region" description="Helical" evidence="9">
    <location>
        <begin position="236"/>
        <end position="260"/>
    </location>
</feature>
<evidence type="ECO:0000256" key="8">
    <source>
        <dbReference type="RuleBase" id="RU000688"/>
    </source>
</evidence>
<evidence type="ECO:0000256" key="7">
    <source>
        <dbReference type="ARBA" id="ARBA00023224"/>
    </source>
</evidence>
<evidence type="ECO:0000256" key="6">
    <source>
        <dbReference type="ARBA" id="ARBA00023170"/>
    </source>
</evidence>
<dbReference type="SUPFAM" id="SSF81321">
    <property type="entry name" value="Family A G protein-coupled receptor-like"/>
    <property type="match status" value="1"/>
</dbReference>
<keyword evidence="5 9" id="KW-0472">Membrane</keyword>
<dbReference type="GO" id="GO:0004930">
    <property type="term" value="F:G protein-coupled receptor activity"/>
    <property type="evidence" value="ECO:0007669"/>
    <property type="project" value="UniProtKB-KW"/>
</dbReference>
<dbReference type="Proteomes" id="UP001249851">
    <property type="component" value="Unassembled WGS sequence"/>
</dbReference>
<evidence type="ECO:0000256" key="9">
    <source>
        <dbReference type="SAM" id="Phobius"/>
    </source>
</evidence>
<dbReference type="AlphaFoldDB" id="A0AAD9QLL0"/>
<comment type="similarity">
    <text evidence="8">Belongs to the G-protein coupled receptor 1 family.</text>
</comment>
<dbReference type="Pfam" id="PF00001">
    <property type="entry name" value="7tm_1"/>
    <property type="match status" value="1"/>
</dbReference>
<evidence type="ECO:0000313" key="11">
    <source>
        <dbReference type="EMBL" id="KAK2563211.1"/>
    </source>
</evidence>
<reference evidence="11" key="2">
    <citation type="journal article" date="2023" name="Science">
        <title>Genomic signatures of disease resistance in endangered staghorn corals.</title>
        <authorList>
            <person name="Vollmer S.V."/>
            <person name="Selwyn J.D."/>
            <person name="Despard B.A."/>
            <person name="Roesel C.L."/>
        </authorList>
    </citation>
    <scope>NUCLEOTIDE SEQUENCE</scope>
    <source>
        <strain evidence="11">K2</strain>
    </source>
</reference>
<proteinExistence type="inferred from homology"/>
<keyword evidence="12" id="KW-1185">Reference proteome</keyword>
<evidence type="ECO:0000259" key="10">
    <source>
        <dbReference type="PROSITE" id="PS50262"/>
    </source>
</evidence>
<feature type="domain" description="G-protein coupled receptors family 1 profile" evidence="10">
    <location>
        <begin position="90"/>
        <end position="348"/>
    </location>
</feature>
<dbReference type="PRINTS" id="PR00237">
    <property type="entry name" value="GPCRRHODOPSN"/>
</dbReference>
<keyword evidence="3 9" id="KW-1133">Transmembrane helix</keyword>
<evidence type="ECO:0000256" key="3">
    <source>
        <dbReference type="ARBA" id="ARBA00022989"/>
    </source>
</evidence>
<feature type="non-terminal residue" evidence="11">
    <location>
        <position position="1"/>
    </location>
</feature>
<gene>
    <name evidence="11" type="ORF">P5673_013563</name>
</gene>
<organism evidence="11 12">
    <name type="scientific">Acropora cervicornis</name>
    <name type="common">Staghorn coral</name>
    <dbReference type="NCBI Taxonomy" id="6130"/>
    <lineage>
        <taxon>Eukaryota</taxon>
        <taxon>Metazoa</taxon>
        <taxon>Cnidaria</taxon>
        <taxon>Anthozoa</taxon>
        <taxon>Hexacorallia</taxon>
        <taxon>Scleractinia</taxon>
        <taxon>Astrocoeniina</taxon>
        <taxon>Acroporidae</taxon>
        <taxon>Acropora</taxon>
    </lineage>
</organism>
<dbReference type="SMART" id="SM01381">
    <property type="entry name" value="7TM_GPCR_Srsx"/>
    <property type="match status" value="1"/>
</dbReference>
<dbReference type="InterPro" id="IPR000276">
    <property type="entry name" value="GPCR_Rhodpsn"/>
</dbReference>
<feature type="transmembrane region" description="Helical" evidence="9">
    <location>
        <begin position="110"/>
        <end position="129"/>
    </location>
</feature>
<evidence type="ECO:0000256" key="5">
    <source>
        <dbReference type="ARBA" id="ARBA00023136"/>
    </source>
</evidence>
<keyword evidence="6 8" id="KW-0675">Receptor</keyword>
<dbReference type="CDD" id="cd00637">
    <property type="entry name" value="7tm_classA_rhodopsin-like"/>
    <property type="match status" value="1"/>
</dbReference>
<dbReference type="PROSITE" id="PS00237">
    <property type="entry name" value="G_PROTEIN_RECEP_F1_1"/>
    <property type="match status" value="1"/>
</dbReference>
<sequence>MCERSPVVFTKLKPSISGDEKLEKNGNPLEKSVFQLSSEIVSQSFTAISHSDYPIMSNSSVSTYDQQCSHLVSTLFIALMSVISMAAVIGNFLVTAAFCKSPSLRTSTNYYIVNMAVSDLLCSCFNWPLFATEGLLTRRQFITGPLAVVVCKFGMYFRGVSQVVSVLSLVLIAIDRYFAIVFPLKATLLSGKQARITLLLLTWIIPLATGTPYIAYTGVVEVDGYTFCRTTWGKMVNAIFNLAGFVLFYCTPLILMITLYSRIVKTLKMGKTMLDQINKKRQRQSQKITRIRVLMVVAFFVCWTPLCVYLSLKLFQPNMFLQDSCQTMVALFFYLFPSLSTAINPIILFSFSTNYRQALNNLASYFCSWNPFWRRVYPSRCASTQITQ</sequence>
<feature type="transmembrane region" description="Helical" evidence="9">
    <location>
        <begin position="291"/>
        <end position="312"/>
    </location>
</feature>
<protein>
    <submittedName>
        <fullName evidence="11">Substance-K receptor</fullName>
    </submittedName>
</protein>
<evidence type="ECO:0000313" key="12">
    <source>
        <dbReference type="Proteomes" id="UP001249851"/>
    </source>
</evidence>
<evidence type="ECO:0000256" key="4">
    <source>
        <dbReference type="ARBA" id="ARBA00023040"/>
    </source>
</evidence>
<feature type="transmembrane region" description="Helical" evidence="9">
    <location>
        <begin position="332"/>
        <end position="351"/>
    </location>
</feature>
<keyword evidence="7 8" id="KW-0807">Transducer</keyword>
<keyword evidence="4 8" id="KW-0297">G-protein coupled receptor</keyword>
<feature type="transmembrane region" description="Helical" evidence="9">
    <location>
        <begin position="75"/>
        <end position="98"/>
    </location>
</feature>
<dbReference type="PANTHER" id="PTHR24243">
    <property type="entry name" value="G-PROTEIN COUPLED RECEPTOR"/>
    <property type="match status" value="1"/>
</dbReference>
<dbReference type="PROSITE" id="PS50262">
    <property type="entry name" value="G_PROTEIN_RECEP_F1_2"/>
    <property type="match status" value="1"/>
</dbReference>
<feature type="transmembrane region" description="Helical" evidence="9">
    <location>
        <begin position="163"/>
        <end position="184"/>
    </location>
</feature>
<dbReference type="EMBL" id="JARQWQ010000026">
    <property type="protein sequence ID" value="KAK2563211.1"/>
    <property type="molecule type" value="Genomic_DNA"/>
</dbReference>